<evidence type="ECO:0000256" key="1">
    <source>
        <dbReference type="SAM" id="SignalP"/>
    </source>
</evidence>
<gene>
    <name evidence="2" type="primary">AVEN_209435_1</name>
    <name evidence="2" type="ORF">CEXT_737351</name>
</gene>
<feature type="chain" id="PRO_5043999976" description="Granulin" evidence="1">
    <location>
        <begin position="17"/>
        <end position="195"/>
    </location>
</feature>
<proteinExistence type="predicted"/>
<comment type="caution">
    <text evidence="2">The sequence shown here is derived from an EMBL/GenBank/DDBJ whole genome shotgun (WGS) entry which is preliminary data.</text>
</comment>
<dbReference type="Proteomes" id="UP001054945">
    <property type="component" value="Unassembled WGS sequence"/>
</dbReference>
<feature type="signal peptide" evidence="1">
    <location>
        <begin position="1"/>
        <end position="16"/>
    </location>
</feature>
<organism evidence="2 3">
    <name type="scientific">Caerostris extrusa</name>
    <name type="common">Bark spider</name>
    <name type="synonym">Caerostris bankana</name>
    <dbReference type="NCBI Taxonomy" id="172846"/>
    <lineage>
        <taxon>Eukaryota</taxon>
        <taxon>Metazoa</taxon>
        <taxon>Ecdysozoa</taxon>
        <taxon>Arthropoda</taxon>
        <taxon>Chelicerata</taxon>
        <taxon>Arachnida</taxon>
        <taxon>Araneae</taxon>
        <taxon>Araneomorphae</taxon>
        <taxon>Entelegynae</taxon>
        <taxon>Araneoidea</taxon>
        <taxon>Araneidae</taxon>
        <taxon>Caerostris</taxon>
    </lineage>
</organism>
<evidence type="ECO:0000313" key="3">
    <source>
        <dbReference type="Proteomes" id="UP001054945"/>
    </source>
</evidence>
<name>A0AAV4WRU5_CAEEX</name>
<reference evidence="2 3" key="1">
    <citation type="submission" date="2021-06" db="EMBL/GenBank/DDBJ databases">
        <title>Caerostris extrusa draft genome.</title>
        <authorList>
            <person name="Kono N."/>
            <person name="Arakawa K."/>
        </authorList>
    </citation>
    <scope>NUCLEOTIDE SEQUENCE [LARGE SCALE GENOMIC DNA]</scope>
</reference>
<keyword evidence="1" id="KW-0732">Signal</keyword>
<protein>
    <recommendedName>
        <fullName evidence="4">Granulin</fullName>
    </recommendedName>
</protein>
<keyword evidence="3" id="KW-1185">Reference proteome</keyword>
<dbReference type="AlphaFoldDB" id="A0AAV4WRU5"/>
<sequence length="195" mass="20925">MKSFLILFVLPCLVIADMQCPNSKTTCPEGKECCEEDGQYVCCDPLDDIENILEGKRKVFAGLETLVSVPFANVSMADVQHGLLDSCSFLTCHTKCCNSNFCCPFKGGKCCPDNKCCAAGLRCCPVGCCPSNVECCAGGCCATGQKCCGGWCCKKKQQCGQYANTCYGAGSNVVPFITTVLLMFSVPFVTKSYFL</sequence>
<dbReference type="EMBL" id="BPLR01016670">
    <property type="protein sequence ID" value="GIY85626.1"/>
    <property type="molecule type" value="Genomic_DNA"/>
</dbReference>
<evidence type="ECO:0000313" key="2">
    <source>
        <dbReference type="EMBL" id="GIY85626.1"/>
    </source>
</evidence>
<accession>A0AAV4WRU5</accession>
<evidence type="ECO:0008006" key="4">
    <source>
        <dbReference type="Google" id="ProtNLM"/>
    </source>
</evidence>